<accession>A0A9P5BFN9</accession>
<keyword evidence="3" id="KW-1185">Reference proteome</keyword>
<organism evidence="2 3">
    <name type="scientific">Fusarium agapanthi</name>
    <dbReference type="NCBI Taxonomy" id="1803897"/>
    <lineage>
        <taxon>Eukaryota</taxon>
        <taxon>Fungi</taxon>
        <taxon>Dikarya</taxon>
        <taxon>Ascomycota</taxon>
        <taxon>Pezizomycotina</taxon>
        <taxon>Sordariomycetes</taxon>
        <taxon>Hypocreomycetidae</taxon>
        <taxon>Hypocreales</taxon>
        <taxon>Nectriaceae</taxon>
        <taxon>Fusarium</taxon>
        <taxon>Fusarium fujikuroi species complex</taxon>
    </lineage>
</organism>
<proteinExistence type="predicted"/>
<evidence type="ECO:0000256" key="1">
    <source>
        <dbReference type="SAM" id="MobiDB-lite"/>
    </source>
</evidence>
<dbReference type="EMBL" id="LUFC02000143">
    <property type="protein sequence ID" value="KAF4501194.1"/>
    <property type="molecule type" value="Genomic_DNA"/>
</dbReference>
<feature type="region of interest" description="Disordered" evidence="1">
    <location>
        <begin position="60"/>
        <end position="83"/>
    </location>
</feature>
<feature type="compositionally biased region" description="Basic residues" evidence="1">
    <location>
        <begin position="1"/>
        <end position="13"/>
    </location>
</feature>
<feature type="compositionally biased region" description="Basic and acidic residues" evidence="1">
    <location>
        <begin position="60"/>
        <end position="71"/>
    </location>
</feature>
<gene>
    <name evidence="2" type="ORF">FAGAP_2571</name>
</gene>
<comment type="caution">
    <text evidence="2">The sequence shown here is derived from an EMBL/GenBank/DDBJ whole genome shotgun (WGS) entry which is preliminary data.</text>
</comment>
<evidence type="ECO:0000313" key="3">
    <source>
        <dbReference type="Proteomes" id="UP000737391"/>
    </source>
</evidence>
<feature type="region of interest" description="Disordered" evidence="1">
    <location>
        <begin position="1"/>
        <end position="38"/>
    </location>
</feature>
<protein>
    <submittedName>
        <fullName evidence="2">Uncharacterized protein</fullName>
    </submittedName>
</protein>
<dbReference type="AlphaFoldDB" id="A0A9P5BFN9"/>
<sequence>MFSRLLRHLRPRRAPPAPPVLRLPPPADAQLGGQYPSQEQMTRYTYEALISLMAAEERRRAAGRNTMDHKNTGSTLVAGGKRF</sequence>
<feature type="compositionally biased region" description="Pro residues" evidence="1">
    <location>
        <begin position="14"/>
        <end position="27"/>
    </location>
</feature>
<evidence type="ECO:0000313" key="2">
    <source>
        <dbReference type="EMBL" id="KAF4501194.1"/>
    </source>
</evidence>
<dbReference type="Proteomes" id="UP000737391">
    <property type="component" value="Unassembled WGS sequence"/>
</dbReference>
<reference evidence="2" key="1">
    <citation type="submission" date="2020-01" db="EMBL/GenBank/DDBJ databases">
        <title>Identification and distribution of gene clusters putatively required for synthesis of sphingolipid metabolism inhibitors in phylogenetically diverse species of the filamentous fungus Fusarium.</title>
        <authorList>
            <person name="Kim H.-S."/>
            <person name="Busman M."/>
            <person name="Brown D.W."/>
            <person name="Divon H."/>
            <person name="Uhlig S."/>
            <person name="Proctor R.H."/>
        </authorList>
    </citation>
    <scope>NUCLEOTIDE SEQUENCE</scope>
    <source>
        <strain evidence="2">NRRL 31653</strain>
    </source>
</reference>
<name>A0A9P5BFN9_9HYPO</name>